<gene>
    <name evidence="1" type="ORF">GOP47_0005584</name>
</gene>
<evidence type="ECO:0000313" key="2">
    <source>
        <dbReference type="Proteomes" id="UP000886520"/>
    </source>
</evidence>
<proteinExistence type="predicted"/>
<protein>
    <submittedName>
        <fullName evidence="1">Uncharacterized protein</fullName>
    </submittedName>
</protein>
<dbReference type="Proteomes" id="UP000886520">
    <property type="component" value="Chromosome 5"/>
</dbReference>
<name>A0A9D4V601_ADICA</name>
<dbReference type="EMBL" id="JABFUD020000005">
    <property type="protein sequence ID" value="KAI5080105.1"/>
    <property type="molecule type" value="Genomic_DNA"/>
</dbReference>
<reference evidence="1 2" key="1">
    <citation type="submission" date="2021-01" db="EMBL/GenBank/DDBJ databases">
        <title>Adiantum capillus-veneris genome.</title>
        <authorList>
            <person name="Fang Y."/>
            <person name="Liao Q."/>
        </authorList>
    </citation>
    <scope>NUCLEOTIDE SEQUENCE [LARGE SCALE GENOMIC DNA]</scope>
    <source>
        <strain evidence="1">H3</strain>
        <tissue evidence="1">Leaf</tissue>
    </source>
</reference>
<sequence>MVQSSALHVQEQVDICEAKIKGMERQLSDVKLATDSELLGLKRLVKAQLDLKVQKGGRKRDCDGDGPFEERMQVDMDKCSSKFDALQKRVDSWMSKIHTELRSHVEDAVGSSMEKFGSRIRTDMENLELQRLRDLGNLKKEMGLKLSLNESKVQLNKISEKQLDLIVEDVLGKQFSHLVEMFSAEKENEFVQIKSEIACLRKEYEVHCRGGGEEEEHAETMTHVKRQLHSIRNEGHQVKLLVDGVKKETEAHVRDVRLSINKLKVEALECRERILGLERLLRVKEQSDQTKIVNKLYKVRTSRSPT</sequence>
<comment type="caution">
    <text evidence="1">The sequence shown here is derived from an EMBL/GenBank/DDBJ whole genome shotgun (WGS) entry which is preliminary data.</text>
</comment>
<dbReference type="AlphaFoldDB" id="A0A9D4V601"/>
<organism evidence="1 2">
    <name type="scientific">Adiantum capillus-veneris</name>
    <name type="common">Maidenhair fern</name>
    <dbReference type="NCBI Taxonomy" id="13818"/>
    <lineage>
        <taxon>Eukaryota</taxon>
        <taxon>Viridiplantae</taxon>
        <taxon>Streptophyta</taxon>
        <taxon>Embryophyta</taxon>
        <taxon>Tracheophyta</taxon>
        <taxon>Polypodiopsida</taxon>
        <taxon>Polypodiidae</taxon>
        <taxon>Polypodiales</taxon>
        <taxon>Pteridineae</taxon>
        <taxon>Pteridaceae</taxon>
        <taxon>Vittarioideae</taxon>
        <taxon>Adiantum</taxon>
    </lineage>
</organism>
<keyword evidence="2" id="KW-1185">Reference proteome</keyword>
<dbReference type="OrthoDB" id="10603372at2759"/>
<evidence type="ECO:0000313" key="1">
    <source>
        <dbReference type="EMBL" id="KAI5080105.1"/>
    </source>
</evidence>
<accession>A0A9D4V601</accession>